<reference evidence="2" key="1">
    <citation type="submission" date="2020-02" db="EMBL/GenBank/DDBJ databases">
        <authorList>
            <person name="Shen X.-R."/>
            <person name="Zhang Y.-X."/>
        </authorList>
    </citation>
    <scope>NUCLEOTIDE SEQUENCE</scope>
    <source>
        <strain evidence="2">SYP-B3998</strain>
    </source>
</reference>
<gene>
    <name evidence="2" type="ORF">GK047_22415</name>
</gene>
<comment type="caution">
    <text evidence="2">The sequence shown here is derived from an EMBL/GenBank/DDBJ whole genome shotgun (WGS) entry which is preliminary data.</text>
</comment>
<proteinExistence type="predicted"/>
<dbReference type="InterPro" id="IPR029063">
    <property type="entry name" value="SAM-dependent_MTases_sf"/>
</dbReference>
<organism evidence="2">
    <name type="scientific">Paenibacillus sp. SYP-B3998</name>
    <dbReference type="NCBI Taxonomy" id="2678564"/>
    <lineage>
        <taxon>Bacteria</taxon>
        <taxon>Bacillati</taxon>
        <taxon>Bacillota</taxon>
        <taxon>Bacilli</taxon>
        <taxon>Bacillales</taxon>
        <taxon>Paenibacillaceae</taxon>
        <taxon>Paenibacillus</taxon>
    </lineage>
</organism>
<dbReference type="SUPFAM" id="SSF53335">
    <property type="entry name" value="S-adenosyl-L-methionine-dependent methyltransferases"/>
    <property type="match status" value="1"/>
</dbReference>
<evidence type="ECO:0000259" key="1">
    <source>
        <dbReference type="Pfam" id="PF08241"/>
    </source>
</evidence>
<dbReference type="InterPro" id="IPR013216">
    <property type="entry name" value="Methyltransf_11"/>
</dbReference>
<keyword evidence="2" id="KW-0489">Methyltransferase</keyword>
<dbReference type="RefSeq" id="WP_163951913.1">
    <property type="nucleotide sequence ID" value="NZ_JAAIKC010000010.1"/>
</dbReference>
<dbReference type="Gene3D" id="3.40.50.150">
    <property type="entry name" value="Vaccinia Virus protein VP39"/>
    <property type="match status" value="1"/>
</dbReference>
<keyword evidence="2" id="KW-0808">Transferase</keyword>
<evidence type="ECO:0000313" key="2">
    <source>
        <dbReference type="EMBL" id="NEW08753.1"/>
    </source>
</evidence>
<accession>A0A6G4A2Q6</accession>
<sequence length="238" mass="27114">MEPKRVYEQAGVAMTSRSYVEYEKMFVLDSKHLQGKRVLDVAGGASSFTVEAREKGIFAEAADPLYSKSPEEIARHGRDEIEIVASKMEKLVEVYNWEFYGSVEQHKAARVESLTRFTEDYASRDSASRYHRALLPELPFPDGAFDLVLCSHFLFLYEEQFDDAFHLAAIQELLRVCKPGGELRIYPLLNFHTNEYAGMQKLLDELTLLGHLAVKKDADLPFLPNSQHYLVIDKSICA</sequence>
<dbReference type="GO" id="GO:0008757">
    <property type="term" value="F:S-adenosylmethionine-dependent methyltransferase activity"/>
    <property type="evidence" value="ECO:0007669"/>
    <property type="project" value="InterPro"/>
</dbReference>
<name>A0A6G4A2Q6_9BACL</name>
<dbReference type="AlphaFoldDB" id="A0A6G4A2Q6"/>
<dbReference type="GO" id="GO:0032259">
    <property type="term" value="P:methylation"/>
    <property type="evidence" value="ECO:0007669"/>
    <property type="project" value="UniProtKB-KW"/>
</dbReference>
<dbReference type="Pfam" id="PF08241">
    <property type="entry name" value="Methyltransf_11"/>
    <property type="match status" value="1"/>
</dbReference>
<protein>
    <submittedName>
        <fullName evidence="2">Class I SAM-dependent methyltransferase</fullName>
    </submittedName>
</protein>
<feature type="domain" description="Methyltransferase type 11" evidence="1">
    <location>
        <begin position="122"/>
        <end position="183"/>
    </location>
</feature>
<dbReference type="EMBL" id="JAAIKC010000010">
    <property type="protein sequence ID" value="NEW08753.1"/>
    <property type="molecule type" value="Genomic_DNA"/>
</dbReference>